<evidence type="ECO:0000256" key="1">
    <source>
        <dbReference type="SAM" id="Phobius"/>
    </source>
</evidence>
<feature type="transmembrane region" description="Helical" evidence="1">
    <location>
        <begin position="450"/>
        <end position="475"/>
    </location>
</feature>
<accession>A0A2J6SIV4</accession>
<protein>
    <submittedName>
        <fullName evidence="2">Uncharacterized protein</fullName>
    </submittedName>
</protein>
<organism evidence="2 3">
    <name type="scientific">Hyaloscypha bicolor E</name>
    <dbReference type="NCBI Taxonomy" id="1095630"/>
    <lineage>
        <taxon>Eukaryota</taxon>
        <taxon>Fungi</taxon>
        <taxon>Dikarya</taxon>
        <taxon>Ascomycota</taxon>
        <taxon>Pezizomycotina</taxon>
        <taxon>Leotiomycetes</taxon>
        <taxon>Helotiales</taxon>
        <taxon>Hyaloscyphaceae</taxon>
        <taxon>Hyaloscypha</taxon>
        <taxon>Hyaloscypha bicolor</taxon>
    </lineage>
</organism>
<feature type="transmembrane region" description="Helical" evidence="1">
    <location>
        <begin position="264"/>
        <end position="280"/>
    </location>
</feature>
<keyword evidence="3" id="KW-1185">Reference proteome</keyword>
<evidence type="ECO:0000313" key="2">
    <source>
        <dbReference type="EMBL" id="PMD50696.1"/>
    </source>
</evidence>
<feature type="transmembrane region" description="Helical" evidence="1">
    <location>
        <begin position="186"/>
        <end position="208"/>
    </location>
</feature>
<name>A0A2J6SIV4_9HELO</name>
<dbReference type="GeneID" id="36579581"/>
<feature type="transmembrane region" description="Helical" evidence="1">
    <location>
        <begin position="292"/>
        <end position="312"/>
    </location>
</feature>
<keyword evidence="1" id="KW-0472">Membrane</keyword>
<proteinExistence type="predicted"/>
<dbReference type="STRING" id="1095630.A0A2J6SIV4"/>
<keyword evidence="1" id="KW-0812">Transmembrane</keyword>
<dbReference type="Proteomes" id="UP000235371">
    <property type="component" value="Unassembled WGS sequence"/>
</dbReference>
<dbReference type="RefSeq" id="XP_024727600.1">
    <property type="nucleotide sequence ID" value="XM_024871499.1"/>
</dbReference>
<dbReference type="OrthoDB" id="4582561at2759"/>
<feature type="transmembrane region" description="Helical" evidence="1">
    <location>
        <begin position="490"/>
        <end position="510"/>
    </location>
</feature>
<keyword evidence="1" id="KW-1133">Transmembrane helix</keyword>
<dbReference type="InParanoid" id="A0A2J6SIV4"/>
<feature type="transmembrane region" description="Helical" evidence="1">
    <location>
        <begin position="319"/>
        <end position="339"/>
    </location>
</feature>
<evidence type="ECO:0000313" key="3">
    <source>
        <dbReference type="Proteomes" id="UP000235371"/>
    </source>
</evidence>
<reference evidence="2 3" key="1">
    <citation type="submission" date="2016-04" db="EMBL/GenBank/DDBJ databases">
        <title>A degradative enzymes factory behind the ericoid mycorrhizal symbiosis.</title>
        <authorList>
            <consortium name="DOE Joint Genome Institute"/>
            <person name="Martino E."/>
            <person name="Morin E."/>
            <person name="Grelet G."/>
            <person name="Kuo A."/>
            <person name="Kohler A."/>
            <person name="Daghino S."/>
            <person name="Barry K."/>
            <person name="Choi C."/>
            <person name="Cichocki N."/>
            <person name="Clum A."/>
            <person name="Copeland A."/>
            <person name="Hainaut M."/>
            <person name="Haridas S."/>
            <person name="Labutti K."/>
            <person name="Lindquist E."/>
            <person name="Lipzen A."/>
            <person name="Khouja H.-R."/>
            <person name="Murat C."/>
            <person name="Ohm R."/>
            <person name="Olson A."/>
            <person name="Spatafora J."/>
            <person name="Veneault-Fourrey C."/>
            <person name="Henrissat B."/>
            <person name="Grigoriev I."/>
            <person name="Martin F."/>
            <person name="Perotto S."/>
        </authorList>
    </citation>
    <scope>NUCLEOTIDE SEQUENCE [LARGE SCALE GENOMIC DNA]</scope>
    <source>
        <strain evidence="2 3">E</strain>
    </source>
</reference>
<dbReference type="EMBL" id="KZ613913">
    <property type="protein sequence ID" value="PMD50696.1"/>
    <property type="molecule type" value="Genomic_DNA"/>
</dbReference>
<gene>
    <name evidence="2" type="ORF">K444DRAFT_275233</name>
</gene>
<feature type="transmembrane region" description="Helical" evidence="1">
    <location>
        <begin position="383"/>
        <end position="402"/>
    </location>
</feature>
<dbReference type="AlphaFoldDB" id="A0A2J6SIV4"/>
<sequence length="578" mass="63540">MEGTYNDPANTFIPLNGANIIPSFLFDDGDPSEHIFDYLNQTVEQDPIFRVDNWTQACSNPETIFGSASSIGPFVGCLLYANVTRDIAKGSLNSSLLTNAADRSFLSNNSETISLNLRSTYTTCLAGYCATQAECAASELCTVGNLLTGNYELSAQGVVKCWLKLCTPSVQLANPDIAGVGILISYLTQSAIALLALVSLTILAYGVYKKQKKLSKSHLTRGLTGLTLNDEPSSLSKPLKVGKTVEDQYIIFCATLAEFHKTQCYFTIALQIATFVIIYSKTTPLLFVDQNFLLLVSLDGLLPVTLSLYTLMTFGKRSWYMIGLSVVSAVLSTANGVHITRSFASYTDVPGVGPAACGGVGPAGLCYAIGRNSEIFQEDVASFYYKLIMSITDIFMGCLVLWKILTESTPWWSVWIKGLAKRLIAGMKSTSGFTSNETHRSNRLNHRIQFWIAVFFHFIIVSGMLVCLGLVFSLFQQVLASPYVDAKSWGFGQIVGITIWMGVMMELAYLEYNGISEGLEWRLPKWIKVGEDETKPGHLTITLEETDFGQQRTDSDELEMDPKVANVSFGEEFGRHIT</sequence>